<keyword evidence="5 17" id="KW-1133">Transmembrane helix</keyword>
<protein>
    <recommendedName>
        <fullName evidence="20">Androgen-dependent TFPI-regulating protein</fullName>
    </recommendedName>
</protein>
<evidence type="ECO:0000256" key="9">
    <source>
        <dbReference type="ARBA" id="ARBA00047863"/>
    </source>
</evidence>
<comment type="caution">
    <text evidence="18">The sequence shown here is derived from an EMBL/GenBank/DDBJ whole genome shotgun (WGS) entry which is preliminary data.</text>
</comment>
<evidence type="ECO:0000256" key="12">
    <source>
        <dbReference type="ARBA" id="ARBA00048800"/>
    </source>
</evidence>
<feature type="transmembrane region" description="Helical" evidence="17">
    <location>
        <begin position="204"/>
        <end position="222"/>
    </location>
</feature>
<keyword evidence="19" id="KW-1185">Reference proteome</keyword>
<evidence type="ECO:0000256" key="5">
    <source>
        <dbReference type="ARBA" id="ARBA00022989"/>
    </source>
</evidence>
<evidence type="ECO:0000256" key="16">
    <source>
        <dbReference type="ARBA" id="ARBA00049428"/>
    </source>
</evidence>
<dbReference type="GO" id="GO:0016020">
    <property type="term" value="C:membrane"/>
    <property type="evidence" value="ECO:0007669"/>
    <property type="project" value="InterPro"/>
</dbReference>
<evidence type="ECO:0000256" key="17">
    <source>
        <dbReference type="SAM" id="Phobius"/>
    </source>
</evidence>
<evidence type="ECO:0000256" key="14">
    <source>
        <dbReference type="ARBA" id="ARBA00049296"/>
    </source>
</evidence>
<evidence type="ECO:0000256" key="15">
    <source>
        <dbReference type="ARBA" id="ARBA00049322"/>
    </source>
</evidence>
<evidence type="ECO:0000256" key="2">
    <source>
        <dbReference type="ARBA" id="ARBA00004127"/>
    </source>
</evidence>
<feature type="non-terminal residue" evidence="18">
    <location>
        <position position="1"/>
    </location>
</feature>
<gene>
    <name evidence="18" type="ORF">NQ315_009468</name>
</gene>
<name>A0AAV8WGE2_9CUCU</name>
<feature type="transmembrane region" description="Helical" evidence="17">
    <location>
        <begin position="50"/>
        <end position="73"/>
    </location>
</feature>
<evidence type="ECO:0000256" key="4">
    <source>
        <dbReference type="ARBA" id="ARBA00022692"/>
    </source>
</evidence>
<comment type="catalytic activity">
    <reaction evidence="14">
        <text>13-(9Z-octadecenoyloxy)-octadecanoate + H2O = 13-hydroxy-octadecanoate + (9Z)-octadecenoate + H(+)</text>
        <dbReference type="Rhea" id="RHEA:52064"/>
        <dbReference type="ChEBI" id="CHEBI:15377"/>
        <dbReference type="ChEBI" id="CHEBI:15378"/>
        <dbReference type="ChEBI" id="CHEBI:30823"/>
        <dbReference type="ChEBI" id="CHEBI:136303"/>
        <dbReference type="ChEBI" id="CHEBI:136304"/>
    </reaction>
    <physiologicalReaction direction="left-to-right" evidence="14">
        <dbReference type="Rhea" id="RHEA:52065"/>
    </physiologicalReaction>
</comment>
<organism evidence="18 19">
    <name type="scientific">Exocentrus adspersus</name>
    <dbReference type="NCBI Taxonomy" id="1586481"/>
    <lineage>
        <taxon>Eukaryota</taxon>
        <taxon>Metazoa</taxon>
        <taxon>Ecdysozoa</taxon>
        <taxon>Arthropoda</taxon>
        <taxon>Hexapoda</taxon>
        <taxon>Insecta</taxon>
        <taxon>Pterygota</taxon>
        <taxon>Neoptera</taxon>
        <taxon>Endopterygota</taxon>
        <taxon>Coleoptera</taxon>
        <taxon>Polyphaga</taxon>
        <taxon>Cucujiformia</taxon>
        <taxon>Chrysomeloidea</taxon>
        <taxon>Cerambycidae</taxon>
        <taxon>Lamiinae</taxon>
        <taxon>Acanthocinini</taxon>
        <taxon>Exocentrus</taxon>
    </lineage>
</organism>
<dbReference type="Proteomes" id="UP001159042">
    <property type="component" value="Unassembled WGS sequence"/>
</dbReference>
<evidence type="ECO:0000313" key="19">
    <source>
        <dbReference type="Proteomes" id="UP001159042"/>
    </source>
</evidence>
<evidence type="ECO:0000256" key="10">
    <source>
        <dbReference type="ARBA" id="ARBA00048680"/>
    </source>
</evidence>
<comment type="catalytic activity">
    <reaction evidence="1">
        <text>9-(9Z-hexadecenoyloxy)-octadecanoate + H2O = (9Z)-hexadecenoate + 9-hydroxy-octadecanoate + H(+)</text>
        <dbReference type="Rhea" id="RHEA:52068"/>
        <dbReference type="ChEBI" id="CHEBI:15377"/>
        <dbReference type="ChEBI" id="CHEBI:15378"/>
        <dbReference type="ChEBI" id="CHEBI:32372"/>
        <dbReference type="ChEBI" id="CHEBI:136286"/>
        <dbReference type="ChEBI" id="CHEBI:136309"/>
    </reaction>
    <physiologicalReaction direction="left-to-right" evidence="1">
        <dbReference type="Rhea" id="RHEA:52069"/>
    </physiologicalReaction>
</comment>
<dbReference type="InterPro" id="IPR006838">
    <property type="entry name" value="ADTRP_AIG1"/>
</dbReference>
<reference evidence="18 19" key="1">
    <citation type="journal article" date="2023" name="Insect Mol. Biol.">
        <title>Genome sequencing provides insights into the evolution of gene families encoding plant cell wall-degrading enzymes in longhorned beetles.</title>
        <authorList>
            <person name="Shin N.R."/>
            <person name="Okamura Y."/>
            <person name="Kirsch R."/>
            <person name="Pauchet Y."/>
        </authorList>
    </citation>
    <scope>NUCLEOTIDE SEQUENCE [LARGE SCALE GENOMIC DNA]</scope>
    <source>
        <strain evidence="18">EAD_L_NR</strain>
    </source>
</reference>
<dbReference type="EMBL" id="JANEYG010000001">
    <property type="protein sequence ID" value="KAJ8925624.1"/>
    <property type="molecule type" value="Genomic_DNA"/>
</dbReference>
<comment type="catalytic activity">
    <reaction evidence="15">
        <text>13-(9Z-hexadecenoyloxy)-octadecanoate + H2O = 13-hydroxy-octadecanoate + (9Z)-hexadecenoate + H(+)</text>
        <dbReference type="Rhea" id="RHEA:52076"/>
        <dbReference type="ChEBI" id="CHEBI:15377"/>
        <dbReference type="ChEBI" id="CHEBI:15378"/>
        <dbReference type="ChEBI" id="CHEBI:32372"/>
        <dbReference type="ChEBI" id="CHEBI:136304"/>
        <dbReference type="ChEBI" id="CHEBI:136315"/>
    </reaction>
    <physiologicalReaction direction="left-to-right" evidence="15">
        <dbReference type="Rhea" id="RHEA:52077"/>
    </physiologicalReaction>
</comment>
<evidence type="ECO:0000313" key="18">
    <source>
        <dbReference type="EMBL" id="KAJ8925624.1"/>
    </source>
</evidence>
<evidence type="ECO:0000256" key="11">
    <source>
        <dbReference type="ARBA" id="ARBA00048701"/>
    </source>
</evidence>
<comment type="catalytic activity">
    <reaction evidence="13">
        <text>9-octadecanoyloxy-octadecanoate + H2O = 9-hydroxy-octadecanoate + octadecanoate + H(+)</text>
        <dbReference type="Rhea" id="RHEA:52096"/>
        <dbReference type="ChEBI" id="CHEBI:15377"/>
        <dbReference type="ChEBI" id="CHEBI:15378"/>
        <dbReference type="ChEBI" id="CHEBI:25629"/>
        <dbReference type="ChEBI" id="CHEBI:136286"/>
        <dbReference type="ChEBI" id="CHEBI:136373"/>
    </reaction>
    <physiologicalReaction direction="left-to-right" evidence="13">
        <dbReference type="Rhea" id="RHEA:52097"/>
    </physiologicalReaction>
</comment>
<dbReference type="PANTHER" id="PTHR10989:SF16">
    <property type="entry name" value="AT02829P-RELATED"/>
    <property type="match status" value="1"/>
</dbReference>
<dbReference type="PANTHER" id="PTHR10989">
    <property type="entry name" value="ANDROGEN-INDUCED PROTEIN 1-RELATED"/>
    <property type="match status" value="1"/>
</dbReference>
<dbReference type="Pfam" id="PF04750">
    <property type="entry name" value="Far-17a_AIG1"/>
    <property type="match status" value="1"/>
</dbReference>
<evidence type="ECO:0000256" key="7">
    <source>
        <dbReference type="ARBA" id="ARBA00047368"/>
    </source>
</evidence>
<evidence type="ECO:0000256" key="8">
    <source>
        <dbReference type="ARBA" id="ARBA00047427"/>
    </source>
</evidence>
<keyword evidence="4 17" id="KW-0812">Transmembrane</keyword>
<comment type="subcellular location">
    <subcellularLocation>
        <location evidence="2">Endomembrane system</location>
        <topology evidence="2">Multi-pass membrane protein</topology>
    </subcellularLocation>
</comment>
<proteinExistence type="inferred from homology"/>
<evidence type="ECO:0000256" key="13">
    <source>
        <dbReference type="ARBA" id="ARBA00049221"/>
    </source>
</evidence>
<dbReference type="GO" id="GO:0012505">
    <property type="term" value="C:endomembrane system"/>
    <property type="evidence" value="ECO:0007669"/>
    <property type="project" value="UniProtKB-SubCell"/>
</dbReference>
<comment type="catalytic activity">
    <reaction evidence="7">
        <text>12-hexadecanoyloxy-octadecanoate + H2O = 12-hydroxyoctadecanoate + hexadecanoate + H(+)</text>
        <dbReference type="Rhea" id="RHEA:52056"/>
        <dbReference type="ChEBI" id="CHEBI:7896"/>
        <dbReference type="ChEBI" id="CHEBI:15377"/>
        <dbReference type="ChEBI" id="CHEBI:15378"/>
        <dbReference type="ChEBI" id="CHEBI:83677"/>
        <dbReference type="ChEBI" id="CHEBI:84201"/>
    </reaction>
    <physiologicalReaction direction="left-to-right" evidence="7">
        <dbReference type="Rhea" id="RHEA:52057"/>
    </physiologicalReaction>
</comment>
<comment type="catalytic activity">
    <reaction evidence="9">
        <text>9-hexadecanoyloxy-octadecanoate + H2O = 9-hydroxy-octadecanoate + hexadecanoate + H(+)</text>
        <dbReference type="Rhea" id="RHEA:52052"/>
        <dbReference type="ChEBI" id="CHEBI:7896"/>
        <dbReference type="ChEBI" id="CHEBI:15377"/>
        <dbReference type="ChEBI" id="CHEBI:15378"/>
        <dbReference type="ChEBI" id="CHEBI:83670"/>
        <dbReference type="ChEBI" id="CHEBI:136286"/>
    </reaction>
    <physiologicalReaction direction="left-to-right" evidence="9">
        <dbReference type="Rhea" id="RHEA:52053"/>
    </physiologicalReaction>
</comment>
<feature type="transmembrane region" description="Helical" evidence="17">
    <location>
        <begin position="175"/>
        <end position="198"/>
    </location>
</feature>
<comment type="catalytic activity">
    <reaction evidence="10">
        <text>12-octadecanoyloxy-octadecanoate + H2O = 12-hydroxyoctadecanoate + octadecanoate + H(+)</text>
        <dbReference type="Rhea" id="RHEA:52080"/>
        <dbReference type="ChEBI" id="CHEBI:15377"/>
        <dbReference type="ChEBI" id="CHEBI:15378"/>
        <dbReference type="ChEBI" id="CHEBI:25629"/>
        <dbReference type="ChEBI" id="CHEBI:84201"/>
        <dbReference type="ChEBI" id="CHEBI:136330"/>
    </reaction>
    <physiologicalReaction direction="left-to-right" evidence="10">
        <dbReference type="Rhea" id="RHEA:52081"/>
    </physiologicalReaction>
</comment>
<sequence>RKMPRRLRTILGPIFHVAVCVHHISAILYSNKPKDFSRVTDERILNLEKFAPFYFTSWNMIIQTIYFLLAMLYDILHIFTKQRHLETKVELYKGYIFTSLVFPCSLFVSTMFWSVYSINREWVLPEVLDEFVPDWLNHSLHTNIVVFLIIEVLIANQLLPTFKSAFIGLTTLSTIYNVVFLIVYFSCGQWIYGIFYIFTWPERIAFMLSNYVFVVMVMKAGLKIQSLKHKLICSVLHKQK</sequence>
<evidence type="ECO:0008006" key="20">
    <source>
        <dbReference type="Google" id="ProtNLM"/>
    </source>
</evidence>
<comment type="catalytic activity">
    <reaction evidence="11">
        <text>12-(9Z-octadecenoyloxy)-octadecanoate + H2O = 12-hydroxyoctadecanoate + (9Z)-octadecenoate + H(+)</text>
        <dbReference type="Rhea" id="RHEA:52060"/>
        <dbReference type="ChEBI" id="CHEBI:15377"/>
        <dbReference type="ChEBI" id="CHEBI:15378"/>
        <dbReference type="ChEBI" id="CHEBI:30823"/>
        <dbReference type="ChEBI" id="CHEBI:84201"/>
        <dbReference type="ChEBI" id="CHEBI:136302"/>
    </reaction>
    <physiologicalReaction direction="left-to-right" evidence="11">
        <dbReference type="Rhea" id="RHEA:52061"/>
    </physiologicalReaction>
</comment>
<keyword evidence="6 17" id="KW-0472">Membrane</keyword>
<comment type="catalytic activity">
    <reaction evidence="8">
        <text>13-octadecanoyloxy-octadecanoate + H2O = 13-hydroxy-octadecanoate + octadecanoate + H(+)</text>
        <dbReference type="Rhea" id="RHEA:52084"/>
        <dbReference type="ChEBI" id="CHEBI:15377"/>
        <dbReference type="ChEBI" id="CHEBI:15378"/>
        <dbReference type="ChEBI" id="CHEBI:25629"/>
        <dbReference type="ChEBI" id="CHEBI:136304"/>
        <dbReference type="ChEBI" id="CHEBI:136335"/>
    </reaction>
    <physiologicalReaction direction="left-to-right" evidence="8">
        <dbReference type="Rhea" id="RHEA:52085"/>
    </physiologicalReaction>
</comment>
<evidence type="ECO:0000256" key="6">
    <source>
        <dbReference type="ARBA" id="ARBA00023136"/>
    </source>
</evidence>
<comment type="similarity">
    <text evidence="3">Belongs to the AIG1 family.</text>
</comment>
<evidence type="ECO:0000256" key="1">
    <source>
        <dbReference type="ARBA" id="ARBA00000923"/>
    </source>
</evidence>
<comment type="catalytic activity">
    <reaction evidence="16">
        <text>12-(9Z-hexadecenoyloxy)-octadecanoate + H2O = 12-hydroxyoctadecanoate + (9Z)-hexadecenoate + H(+)</text>
        <dbReference type="Rhea" id="RHEA:52072"/>
        <dbReference type="ChEBI" id="CHEBI:15377"/>
        <dbReference type="ChEBI" id="CHEBI:15378"/>
        <dbReference type="ChEBI" id="CHEBI:32372"/>
        <dbReference type="ChEBI" id="CHEBI:84201"/>
        <dbReference type="ChEBI" id="CHEBI:136312"/>
    </reaction>
    <physiologicalReaction direction="left-to-right" evidence="16">
        <dbReference type="Rhea" id="RHEA:52073"/>
    </physiologicalReaction>
</comment>
<dbReference type="AlphaFoldDB" id="A0AAV8WGE2"/>
<evidence type="ECO:0000256" key="3">
    <source>
        <dbReference type="ARBA" id="ARBA00009300"/>
    </source>
</evidence>
<accession>A0AAV8WGE2</accession>
<feature type="transmembrane region" description="Helical" evidence="17">
    <location>
        <begin position="94"/>
        <end position="115"/>
    </location>
</feature>
<comment type="catalytic activity">
    <reaction evidence="12">
        <text>9-(9Z-octadecenoyloxy)-octadecanoate + H2O = 9-hydroxy-octadecanoate + (9Z)-octadecenoate + H(+)</text>
        <dbReference type="Rhea" id="RHEA:52048"/>
        <dbReference type="ChEBI" id="CHEBI:15377"/>
        <dbReference type="ChEBI" id="CHEBI:15378"/>
        <dbReference type="ChEBI" id="CHEBI:30823"/>
        <dbReference type="ChEBI" id="CHEBI:136282"/>
        <dbReference type="ChEBI" id="CHEBI:136286"/>
    </reaction>
    <physiologicalReaction direction="left-to-right" evidence="12">
        <dbReference type="Rhea" id="RHEA:52049"/>
    </physiologicalReaction>
</comment>